<dbReference type="GO" id="GO:0032196">
    <property type="term" value="P:transposition"/>
    <property type="evidence" value="ECO:0007669"/>
    <property type="project" value="UniProtKB-KW"/>
</dbReference>
<evidence type="ECO:0000259" key="10">
    <source>
        <dbReference type="Pfam" id="PF07282"/>
    </source>
</evidence>
<protein>
    <submittedName>
        <fullName evidence="12">IS200/IS605 family element transposase accessory protein TnpB</fullName>
    </submittedName>
</protein>
<evidence type="ECO:0000313" key="13">
    <source>
        <dbReference type="Proteomes" id="UP000305238"/>
    </source>
</evidence>
<dbReference type="OrthoDB" id="6230307at2"/>
<name>A0A5S4GRA1_9ACTN</name>
<gene>
    <name evidence="12" type="ORF">ETD96_23875</name>
</gene>
<feature type="domain" description="Transposase putative helix-turn-helix" evidence="11">
    <location>
        <begin position="5"/>
        <end position="47"/>
    </location>
</feature>
<keyword evidence="5" id="KW-0862">Zinc</keyword>
<evidence type="ECO:0000256" key="6">
    <source>
        <dbReference type="ARBA" id="ARBA00023125"/>
    </source>
</evidence>
<dbReference type="Pfam" id="PF07282">
    <property type="entry name" value="Cas12f1-like_TNB"/>
    <property type="match status" value="1"/>
</dbReference>
<reference evidence="12 13" key="1">
    <citation type="submission" date="2019-05" db="EMBL/GenBank/DDBJ databases">
        <title>Draft genome sequence of Actinomadura geliboluensis A8036.</title>
        <authorList>
            <person name="Saricaoglu S."/>
            <person name="Isik K."/>
        </authorList>
    </citation>
    <scope>NUCLEOTIDE SEQUENCE [LARGE SCALE GENOMIC DNA]</scope>
    <source>
        <strain evidence="12 13">A8036</strain>
    </source>
</reference>
<keyword evidence="13" id="KW-1185">Reference proteome</keyword>
<evidence type="ECO:0000256" key="1">
    <source>
        <dbReference type="ARBA" id="ARBA00008761"/>
    </source>
</evidence>
<evidence type="ECO:0000256" key="7">
    <source>
        <dbReference type="ARBA" id="ARBA00023172"/>
    </source>
</evidence>
<evidence type="ECO:0000256" key="2">
    <source>
        <dbReference type="ARBA" id="ARBA00011044"/>
    </source>
</evidence>
<dbReference type="PANTHER" id="PTHR30405">
    <property type="entry name" value="TRANSPOSASE"/>
    <property type="match status" value="1"/>
</dbReference>
<keyword evidence="3" id="KW-0815">Transposition</keyword>
<dbReference type="NCBIfam" id="TIGR01766">
    <property type="entry name" value="IS200/IS605 family accessory protein TnpB-like domain"/>
    <property type="match status" value="1"/>
</dbReference>
<evidence type="ECO:0000259" key="9">
    <source>
        <dbReference type="Pfam" id="PF01385"/>
    </source>
</evidence>
<dbReference type="InterPro" id="IPR051399">
    <property type="entry name" value="RNA-guided_DNA_endo/Transpos"/>
</dbReference>
<keyword evidence="6" id="KW-0238">DNA-binding</keyword>
<dbReference type="NCBIfam" id="NF040570">
    <property type="entry name" value="guided_TnpB"/>
    <property type="match status" value="1"/>
</dbReference>
<dbReference type="EMBL" id="VCKZ01000187">
    <property type="protein sequence ID" value="TMR35061.1"/>
    <property type="molecule type" value="Genomic_DNA"/>
</dbReference>
<dbReference type="GO" id="GO:0046872">
    <property type="term" value="F:metal ion binding"/>
    <property type="evidence" value="ECO:0007669"/>
    <property type="project" value="UniProtKB-KW"/>
</dbReference>
<dbReference type="InterPro" id="IPR001959">
    <property type="entry name" value="Transposase"/>
</dbReference>
<keyword evidence="4" id="KW-0479">Metal-binding</keyword>
<evidence type="ECO:0000256" key="3">
    <source>
        <dbReference type="ARBA" id="ARBA00022578"/>
    </source>
</evidence>
<dbReference type="Pfam" id="PF01385">
    <property type="entry name" value="OrfB_IS605"/>
    <property type="match status" value="1"/>
</dbReference>
<evidence type="ECO:0000259" key="11">
    <source>
        <dbReference type="Pfam" id="PF12323"/>
    </source>
</evidence>
<keyword evidence="7" id="KW-0233">DNA recombination</keyword>
<dbReference type="PANTHER" id="PTHR30405:SF25">
    <property type="entry name" value="RNA-GUIDED DNA ENDONUCLEASE INSQ-RELATED"/>
    <property type="match status" value="1"/>
</dbReference>
<dbReference type="RefSeq" id="WP_138638709.1">
    <property type="nucleotide sequence ID" value="NZ_JASWDG010000177.1"/>
</dbReference>
<dbReference type="GO" id="GO:0006310">
    <property type="term" value="P:DNA recombination"/>
    <property type="evidence" value="ECO:0007669"/>
    <property type="project" value="UniProtKB-KW"/>
</dbReference>
<sequence>MTQRVQMTFRYRFHPTAEQAEQLGRTFGCVRLVYNMALEARIRALQDGRPLTYGETSALLTVWKKKDEFSFLRDVSCVPLQQALRHLQAAVGNFLAGRARRPRFTSRRRSRASAEFTRSAFTYCDGRLTLAKMRSPLRIVWSRPLPEGAEPSTVTVSRDAAGRWFVCLLCHVTVRPLPPTRQVIGLDAGIAALVTTSTGEKVRNPRHERSHRRRLVKAQRALSRKLPGSANHAKARLRLARVHAHIADRRRDHLHKLTTRLVRENQAVVIEDLNVGGMVRNHRLARAIADAAWRETRSMLEYKCAWYGRELIVVDRWFPSSKRCSSCGAVRQDMPLDVRKWTCGCGAEHDRDVNAARNILAVGLAERRNACGADIRPQRETSFRAGDRRRSRNLPSPEEKPSLAW</sequence>
<comment type="similarity">
    <text evidence="1">In the C-terminal section; belongs to the transposase 35 family.</text>
</comment>
<organism evidence="12 13">
    <name type="scientific">Actinomadura geliboluensis</name>
    <dbReference type="NCBI Taxonomy" id="882440"/>
    <lineage>
        <taxon>Bacteria</taxon>
        <taxon>Bacillati</taxon>
        <taxon>Actinomycetota</taxon>
        <taxon>Actinomycetes</taxon>
        <taxon>Streptosporangiales</taxon>
        <taxon>Thermomonosporaceae</taxon>
        <taxon>Actinomadura</taxon>
    </lineage>
</organism>
<comment type="caution">
    <text evidence="12">The sequence shown here is derived from an EMBL/GenBank/DDBJ whole genome shotgun (WGS) entry which is preliminary data.</text>
</comment>
<accession>A0A5S4GRA1</accession>
<evidence type="ECO:0000313" key="12">
    <source>
        <dbReference type="EMBL" id="TMR35061.1"/>
    </source>
</evidence>
<evidence type="ECO:0000256" key="8">
    <source>
        <dbReference type="SAM" id="MobiDB-lite"/>
    </source>
</evidence>
<dbReference type="GO" id="GO:0003677">
    <property type="term" value="F:DNA binding"/>
    <property type="evidence" value="ECO:0007669"/>
    <property type="project" value="UniProtKB-KW"/>
</dbReference>
<evidence type="ECO:0000256" key="4">
    <source>
        <dbReference type="ARBA" id="ARBA00022723"/>
    </source>
</evidence>
<evidence type="ECO:0000256" key="5">
    <source>
        <dbReference type="ARBA" id="ARBA00022833"/>
    </source>
</evidence>
<dbReference type="Proteomes" id="UP000305238">
    <property type="component" value="Unassembled WGS sequence"/>
</dbReference>
<dbReference type="AlphaFoldDB" id="A0A5S4GRA1"/>
<dbReference type="InterPro" id="IPR010095">
    <property type="entry name" value="Cas12f1-like_TNB"/>
</dbReference>
<feature type="region of interest" description="Disordered" evidence="8">
    <location>
        <begin position="382"/>
        <end position="405"/>
    </location>
</feature>
<comment type="similarity">
    <text evidence="2">In the N-terminal section; belongs to the transposase 2 family.</text>
</comment>
<feature type="domain" description="Cas12f1-like TNB" evidence="10">
    <location>
        <begin position="293"/>
        <end position="359"/>
    </location>
</feature>
<dbReference type="Pfam" id="PF12323">
    <property type="entry name" value="HTH_OrfB_IS605"/>
    <property type="match status" value="1"/>
</dbReference>
<feature type="domain" description="Probable transposase IS891/IS1136/IS1341" evidence="9">
    <location>
        <begin position="175"/>
        <end position="281"/>
    </location>
</feature>
<proteinExistence type="inferred from homology"/>
<dbReference type="InterPro" id="IPR021027">
    <property type="entry name" value="Transposase_put_HTH"/>
</dbReference>